<keyword evidence="7 8" id="KW-0472">Membrane</keyword>
<dbReference type="InterPro" id="IPR000701">
    <property type="entry name" value="SuccDH_FuR_B_TM-su"/>
</dbReference>
<sequence>MEKNARFAVHADSSFALRGCLSGTSGYPKMENLHQKLPNSCQSLSKFLHGSSFMVEPRPTISAYGRRSIHVTHSLSEATRGVVSNRPLSPHLPVKKPQLRATFSISHRIFGASLTSAILLIPIAWKFSLLLDV</sequence>
<evidence type="ECO:0000256" key="2">
    <source>
        <dbReference type="ARBA" id="ARBA00022617"/>
    </source>
</evidence>
<dbReference type="GO" id="GO:0016020">
    <property type="term" value="C:membrane"/>
    <property type="evidence" value="ECO:0007669"/>
    <property type="project" value="UniProtKB-SubCell"/>
</dbReference>
<evidence type="ECO:0000256" key="5">
    <source>
        <dbReference type="ARBA" id="ARBA00022989"/>
    </source>
</evidence>
<evidence type="ECO:0000256" key="6">
    <source>
        <dbReference type="ARBA" id="ARBA00023004"/>
    </source>
</evidence>
<keyword evidence="5 8" id="KW-1133">Transmembrane helix</keyword>
<dbReference type="OrthoDB" id="588261at2759"/>
<comment type="subcellular location">
    <subcellularLocation>
        <location evidence="1">Membrane</location>
    </subcellularLocation>
</comment>
<evidence type="ECO:0000313" key="10">
    <source>
        <dbReference type="Proteomes" id="UP000734854"/>
    </source>
</evidence>
<keyword evidence="6" id="KW-0408">Iron</keyword>
<evidence type="ECO:0000256" key="1">
    <source>
        <dbReference type="ARBA" id="ARBA00004370"/>
    </source>
</evidence>
<dbReference type="AlphaFoldDB" id="A0A8J5GFQ8"/>
<evidence type="ECO:0000256" key="4">
    <source>
        <dbReference type="ARBA" id="ARBA00022723"/>
    </source>
</evidence>
<dbReference type="Pfam" id="PF01127">
    <property type="entry name" value="Sdh_cyt"/>
    <property type="match status" value="1"/>
</dbReference>
<evidence type="ECO:0000256" key="7">
    <source>
        <dbReference type="ARBA" id="ARBA00023136"/>
    </source>
</evidence>
<dbReference type="PANTHER" id="PTHR10978:SF18">
    <property type="entry name" value="SUCCINATE DEHYDROGENASE SUBUNIT 3-1, MITOCHONDRIAL"/>
    <property type="match status" value="1"/>
</dbReference>
<accession>A0A8J5GFQ8</accession>
<dbReference type="GO" id="GO:0006099">
    <property type="term" value="P:tricarboxylic acid cycle"/>
    <property type="evidence" value="ECO:0007669"/>
    <property type="project" value="InterPro"/>
</dbReference>
<dbReference type="PANTHER" id="PTHR10978">
    <property type="entry name" value="SUCCINATE DEHYDROGENASE CYTOCHROME B560 SUBUNIT"/>
    <property type="match status" value="1"/>
</dbReference>
<dbReference type="GO" id="GO:0005739">
    <property type="term" value="C:mitochondrion"/>
    <property type="evidence" value="ECO:0007669"/>
    <property type="project" value="GOC"/>
</dbReference>
<dbReference type="GO" id="GO:0046872">
    <property type="term" value="F:metal ion binding"/>
    <property type="evidence" value="ECO:0007669"/>
    <property type="project" value="UniProtKB-KW"/>
</dbReference>
<gene>
    <name evidence="9" type="ORF">ZIOFF_037298</name>
</gene>
<dbReference type="GO" id="GO:0009055">
    <property type="term" value="F:electron transfer activity"/>
    <property type="evidence" value="ECO:0007669"/>
    <property type="project" value="InterPro"/>
</dbReference>
<proteinExistence type="predicted"/>
<evidence type="ECO:0008006" key="11">
    <source>
        <dbReference type="Google" id="ProtNLM"/>
    </source>
</evidence>
<reference evidence="9 10" key="1">
    <citation type="submission" date="2020-08" db="EMBL/GenBank/DDBJ databases">
        <title>Plant Genome Project.</title>
        <authorList>
            <person name="Zhang R.-G."/>
        </authorList>
    </citation>
    <scope>NUCLEOTIDE SEQUENCE [LARGE SCALE GENOMIC DNA]</scope>
    <source>
        <tissue evidence="9">Rhizome</tissue>
    </source>
</reference>
<evidence type="ECO:0000256" key="3">
    <source>
        <dbReference type="ARBA" id="ARBA00022692"/>
    </source>
</evidence>
<feature type="transmembrane region" description="Helical" evidence="8">
    <location>
        <begin position="105"/>
        <end position="125"/>
    </location>
</feature>
<dbReference type="Proteomes" id="UP000734854">
    <property type="component" value="Unassembled WGS sequence"/>
</dbReference>
<name>A0A8J5GFQ8_ZINOF</name>
<comment type="caution">
    <text evidence="9">The sequence shown here is derived from an EMBL/GenBank/DDBJ whole genome shotgun (WGS) entry which is preliminary data.</text>
</comment>
<dbReference type="GO" id="GO:0006121">
    <property type="term" value="P:mitochondrial electron transport, succinate to ubiquinone"/>
    <property type="evidence" value="ECO:0007669"/>
    <property type="project" value="TreeGrafter"/>
</dbReference>
<keyword evidence="4" id="KW-0479">Metal-binding</keyword>
<evidence type="ECO:0000256" key="8">
    <source>
        <dbReference type="SAM" id="Phobius"/>
    </source>
</evidence>
<evidence type="ECO:0000313" key="9">
    <source>
        <dbReference type="EMBL" id="KAG6504950.1"/>
    </source>
</evidence>
<dbReference type="EMBL" id="JACMSC010000010">
    <property type="protein sequence ID" value="KAG6504950.1"/>
    <property type="molecule type" value="Genomic_DNA"/>
</dbReference>
<keyword evidence="10" id="KW-1185">Reference proteome</keyword>
<protein>
    <recommendedName>
        <fullName evidence="11">Succinate dehydrogenase subunit 3</fullName>
    </recommendedName>
</protein>
<keyword evidence="2" id="KW-0349">Heme</keyword>
<organism evidence="9 10">
    <name type="scientific">Zingiber officinale</name>
    <name type="common">Ginger</name>
    <name type="synonym">Amomum zingiber</name>
    <dbReference type="NCBI Taxonomy" id="94328"/>
    <lineage>
        <taxon>Eukaryota</taxon>
        <taxon>Viridiplantae</taxon>
        <taxon>Streptophyta</taxon>
        <taxon>Embryophyta</taxon>
        <taxon>Tracheophyta</taxon>
        <taxon>Spermatophyta</taxon>
        <taxon>Magnoliopsida</taxon>
        <taxon>Liliopsida</taxon>
        <taxon>Zingiberales</taxon>
        <taxon>Zingiberaceae</taxon>
        <taxon>Zingiber</taxon>
    </lineage>
</organism>
<keyword evidence="3 8" id="KW-0812">Transmembrane</keyword>
<dbReference type="InterPro" id="IPR014314">
    <property type="entry name" value="Succ_DH_cytb556"/>
</dbReference>